<feature type="transmembrane region" description="Helical" evidence="7">
    <location>
        <begin position="142"/>
        <end position="167"/>
    </location>
</feature>
<gene>
    <name evidence="8" type="ORF">DFH05DRAFT_1404026</name>
</gene>
<evidence type="ECO:0000256" key="3">
    <source>
        <dbReference type="ARBA" id="ARBA00022692"/>
    </source>
</evidence>
<dbReference type="GO" id="GO:0000139">
    <property type="term" value="C:Golgi membrane"/>
    <property type="evidence" value="ECO:0007669"/>
    <property type="project" value="TreeGrafter"/>
</dbReference>
<evidence type="ECO:0000256" key="7">
    <source>
        <dbReference type="SAM" id="Phobius"/>
    </source>
</evidence>
<evidence type="ECO:0000313" key="8">
    <source>
        <dbReference type="EMBL" id="KAJ3741477.1"/>
    </source>
</evidence>
<dbReference type="EMBL" id="JANVFU010000012">
    <property type="protein sequence ID" value="KAJ3741477.1"/>
    <property type="molecule type" value="Genomic_DNA"/>
</dbReference>
<feature type="transmembrane region" description="Helical" evidence="7">
    <location>
        <begin position="55"/>
        <end position="72"/>
    </location>
</feature>
<evidence type="ECO:0000256" key="4">
    <source>
        <dbReference type="ARBA" id="ARBA00022989"/>
    </source>
</evidence>
<dbReference type="Pfam" id="PF04148">
    <property type="entry name" value="Erv26"/>
    <property type="match status" value="1"/>
</dbReference>
<keyword evidence="5 7" id="KW-0472">Membrane</keyword>
<dbReference type="GO" id="GO:0030134">
    <property type="term" value="C:COPII-coated ER to Golgi transport vesicle"/>
    <property type="evidence" value="ECO:0007669"/>
    <property type="project" value="TreeGrafter"/>
</dbReference>
<dbReference type="GO" id="GO:0006888">
    <property type="term" value="P:endoplasmic reticulum to Golgi vesicle-mediated transport"/>
    <property type="evidence" value="ECO:0007669"/>
    <property type="project" value="InterPro"/>
</dbReference>
<reference evidence="8 9" key="1">
    <citation type="journal article" date="2023" name="Proc. Natl. Acad. Sci. U.S.A.">
        <title>A global phylogenomic analysis of the shiitake genus Lentinula.</title>
        <authorList>
            <person name="Sierra-Patev S."/>
            <person name="Min B."/>
            <person name="Naranjo-Ortiz M."/>
            <person name="Looney B."/>
            <person name="Konkel Z."/>
            <person name="Slot J.C."/>
            <person name="Sakamoto Y."/>
            <person name="Steenwyk J.L."/>
            <person name="Rokas A."/>
            <person name="Carro J."/>
            <person name="Camarero S."/>
            <person name="Ferreira P."/>
            <person name="Molpeceres G."/>
            <person name="Ruiz-Duenas F.J."/>
            <person name="Serrano A."/>
            <person name="Henrissat B."/>
            <person name="Drula E."/>
            <person name="Hughes K.W."/>
            <person name="Mata J.L."/>
            <person name="Ishikawa N.K."/>
            <person name="Vargas-Isla R."/>
            <person name="Ushijima S."/>
            <person name="Smith C.A."/>
            <person name="Donoghue J."/>
            <person name="Ahrendt S."/>
            <person name="Andreopoulos W."/>
            <person name="He G."/>
            <person name="LaButti K."/>
            <person name="Lipzen A."/>
            <person name="Ng V."/>
            <person name="Riley R."/>
            <person name="Sandor L."/>
            <person name="Barry K."/>
            <person name="Martinez A.T."/>
            <person name="Xiao Y."/>
            <person name="Gibbons J.G."/>
            <person name="Terashima K."/>
            <person name="Grigoriev I.V."/>
            <person name="Hibbett D."/>
        </authorList>
    </citation>
    <scope>NUCLEOTIDE SEQUENCE [LARGE SCALE GENOMIC DNA]</scope>
    <source>
        <strain evidence="8 9">TFB7810</strain>
    </source>
</reference>
<organism evidence="8 9">
    <name type="scientific">Lentinula detonsa</name>
    <dbReference type="NCBI Taxonomy" id="2804962"/>
    <lineage>
        <taxon>Eukaryota</taxon>
        <taxon>Fungi</taxon>
        <taxon>Dikarya</taxon>
        <taxon>Basidiomycota</taxon>
        <taxon>Agaricomycotina</taxon>
        <taxon>Agaricomycetes</taxon>
        <taxon>Agaricomycetidae</taxon>
        <taxon>Agaricales</taxon>
        <taxon>Marasmiineae</taxon>
        <taxon>Omphalotaceae</taxon>
        <taxon>Lentinula</taxon>
    </lineage>
</organism>
<protein>
    <submittedName>
        <fullName evidence="8">DUF396-domain-containing protein</fullName>
    </submittedName>
</protein>
<name>A0A9W8TV43_9AGAR</name>
<dbReference type="PANTHER" id="PTHR13144:SF0">
    <property type="entry name" value="PROTEIN TEX261"/>
    <property type="match status" value="1"/>
</dbReference>
<keyword evidence="9" id="KW-1185">Reference proteome</keyword>
<dbReference type="GO" id="GO:0005789">
    <property type="term" value="C:endoplasmic reticulum membrane"/>
    <property type="evidence" value="ECO:0007669"/>
    <property type="project" value="TreeGrafter"/>
</dbReference>
<keyword evidence="3 7" id="KW-0812">Transmembrane</keyword>
<keyword evidence="4 7" id="KW-1133">Transmembrane helix</keyword>
<dbReference type="PANTHER" id="PTHR13144">
    <property type="entry name" value="TEX261 PROTEIN"/>
    <property type="match status" value="1"/>
</dbReference>
<evidence type="ECO:0000256" key="5">
    <source>
        <dbReference type="ARBA" id="ARBA00023136"/>
    </source>
</evidence>
<comment type="similarity">
    <text evidence="2">Belongs to the SVP26 family.</text>
</comment>
<evidence type="ECO:0000256" key="6">
    <source>
        <dbReference type="SAM" id="MobiDB-lite"/>
    </source>
</evidence>
<feature type="transmembrane region" description="Helical" evidence="7">
    <location>
        <begin position="92"/>
        <end position="121"/>
    </location>
</feature>
<sequence>MLPKLYLLRALSSYVAIVITFAFITLSIASGLLYISELIEEHSQFAKLVGQRGTYVIILFHVVLYFTDALPLKHTLFSIFCHIVYLQNFSSAWPVISLTSFSFLASCVLVIADHFLWFFYFAHLTQDAKHQRYHQGRGAITAPSFTEIVTFFGACVWLTPLFIFLSLSANDNAIPLRSGDMFTPNSPIYILKRSLHAAEPSSPSMKKTRFTPKQPRQSLLRSILSKIPGSKFSRNEGLIAPASPYRSQPGDVPLRSPSIGGTYQNALSPPPKSPGPRQAQQSADFLSLKNSSSSIFQLSTPPRRSQSTLRNSSVGKDEDAGLVPERIGLGLRRAASSTGVPGYIKKDD</sequence>
<comment type="caution">
    <text evidence="8">The sequence shown here is derived from an EMBL/GenBank/DDBJ whole genome shotgun (WGS) entry which is preliminary data.</text>
</comment>
<evidence type="ECO:0000256" key="1">
    <source>
        <dbReference type="ARBA" id="ARBA00004141"/>
    </source>
</evidence>
<dbReference type="InterPro" id="IPR007277">
    <property type="entry name" value="Svp26/Tex261"/>
</dbReference>
<dbReference type="AlphaFoldDB" id="A0A9W8TV43"/>
<feature type="transmembrane region" description="Helical" evidence="7">
    <location>
        <begin position="12"/>
        <end position="35"/>
    </location>
</feature>
<feature type="region of interest" description="Disordered" evidence="6">
    <location>
        <begin position="239"/>
        <end position="328"/>
    </location>
</feature>
<evidence type="ECO:0000313" key="9">
    <source>
        <dbReference type="Proteomes" id="UP001142393"/>
    </source>
</evidence>
<evidence type="ECO:0000256" key="2">
    <source>
        <dbReference type="ARBA" id="ARBA00008096"/>
    </source>
</evidence>
<dbReference type="Proteomes" id="UP001142393">
    <property type="component" value="Unassembled WGS sequence"/>
</dbReference>
<dbReference type="GO" id="GO:0097020">
    <property type="term" value="F:COPII receptor activity"/>
    <property type="evidence" value="ECO:0007669"/>
    <property type="project" value="InterPro"/>
</dbReference>
<feature type="compositionally biased region" description="Polar residues" evidence="6">
    <location>
        <begin position="278"/>
        <end position="314"/>
    </location>
</feature>
<proteinExistence type="inferred from homology"/>
<comment type="subcellular location">
    <subcellularLocation>
        <location evidence="1">Membrane</location>
        <topology evidence="1">Multi-pass membrane protein</topology>
    </subcellularLocation>
</comment>
<accession>A0A9W8TV43</accession>